<evidence type="ECO:0000313" key="1">
    <source>
        <dbReference type="EMBL" id="CAF4978410.1"/>
    </source>
</evidence>
<protein>
    <submittedName>
        <fullName evidence="1">Uncharacterized protein</fullName>
    </submittedName>
</protein>
<accession>A0A821ZEP1</accession>
<evidence type="ECO:0000313" key="3">
    <source>
        <dbReference type="EMBL" id="CAF5091855.1"/>
    </source>
</evidence>
<gene>
    <name evidence="3" type="ORF">QYT958_LOCUS44378</name>
    <name evidence="1" type="ORF">UJA718_LOCUS49167</name>
    <name evidence="2" type="ORF">UJA718_LOCUS49289</name>
</gene>
<dbReference type="EMBL" id="CAJOBP010101825">
    <property type="protein sequence ID" value="CAF4978410.1"/>
    <property type="molecule type" value="Genomic_DNA"/>
</dbReference>
<evidence type="ECO:0000313" key="4">
    <source>
        <dbReference type="Proteomes" id="UP000663873"/>
    </source>
</evidence>
<feature type="non-terminal residue" evidence="1">
    <location>
        <position position="1"/>
    </location>
</feature>
<dbReference type="EMBL" id="CAJOBR010068370">
    <property type="protein sequence ID" value="CAF5091855.1"/>
    <property type="molecule type" value="Genomic_DNA"/>
</dbReference>
<proteinExistence type="predicted"/>
<reference evidence="1" key="1">
    <citation type="submission" date="2021-02" db="EMBL/GenBank/DDBJ databases">
        <authorList>
            <person name="Nowell W R."/>
        </authorList>
    </citation>
    <scope>NUCLEOTIDE SEQUENCE</scope>
</reference>
<dbReference type="EMBL" id="CAJOBP010102749">
    <property type="protein sequence ID" value="CAF4980728.1"/>
    <property type="molecule type" value="Genomic_DNA"/>
</dbReference>
<comment type="caution">
    <text evidence="1">The sequence shown here is derived from an EMBL/GenBank/DDBJ whole genome shotgun (WGS) entry which is preliminary data.</text>
</comment>
<feature type="non-terminal residue" evidence="1">
    <location>
        <position position="60"/>
    </location>
</feature>
<dbReference type="AlphaFoldDB" id="A0A821ZEP1"/>
<name>A0A821ZEP1_9BILA</name>
<sequence length="60" mass="7182">PRIVWRTLNVKSGLDLVNLVDAAVKYEQVEQYESRDRIMSYLIINIERYISARAHLIRHR</sequence>
<evidence type="ECO:0000313" key="2">
    <source>
        <dbReference type="EMBL" id="CAF4980728.1"/>
    </source>
</evidence>
<organism evidence="1 4">
    <name type="scientific">Rotaria socialis</name>
    <dbReference type="NCBI Taxonomy" id="392032"/>
    <lineage>
        <taxon>Eukaryota</taxon>
        <taxon>Metazoa</taxon>
        <taxon>Spiralia</taxon>
        <taxon>Gnathifera</taxon>
        <taxon>Rotifera</taxon>
        <taxon>Eurotatoria</taxon>
        <taxon>Bdelloidea</taxon>
        <taxon>Philodinida</taxon>
        <taxon>Philodinidae</taxon>
        <taxon>Rotaria</taxon>
    </lineage>
</organism>
<keyword evidence="4" id="KW-1185">Reference proteome</keyword>
<dbReference type="Proteomes" id="UP000663873">
    <property type="component" value="Unassembled WGS sequence"/>
</dbReference>
<dbReference type="Proteomes" id="UP000663848">
    <property type="component" value="Unassembled WGS sequence"/>
</dbReference>